<dbReference type="Pfam" id="PF14052">
    <property type="entry name" value="Caps_assemb_Wzi"/>
    <property type="match status" value="1"/>
</dbReference>
<dbReference type="InterPro" id="IPR038636">
    <property type="entry name" value="Wzi_sf"/>
</dbReference>
<evidence type="ECO:0000313" key="2">
    <source>
        <dbReference type="EMBL" id="TBO43318.1"/>
    </source>
</evidence>
<reference evidence="2 3" key="1">
    <citation type="submission" date="2019-02" db="EMBL/GenBank/DDBJ databases">
        <title>Pedobacter kyonggii whole genome sequence analysis.</title>
        <authorList>
            <person name="Dahal R.H."/>
        </authorList>
    </citation>
    <scope>NUCLEOTIDE SEQUENCE [LARGE SCALE GENOMIC DNA]</scope>
    <source>
        <strain evidence="2 3">K-4-11-1</strain>
    </source>
</reference>
<dbReference type="OrthoDB" id="1293009at2"/>
<keyword evidence="1" id="KW-0732">Signal</keyword>
<dbReference type="EMBL" id="SIXF01000005">
    <property type="protein sequence ID" value="TBO43318.1"/>
    <property type="molecule type" value="Genomic_DNA"/>
</dbReference>
<dbReference type="Proteomes" id="UP000291819">
    <property type="component" value="Unassembled WGS sequence"/>
</dbReference>
<organism evidence="2 3">
    <name type="scientific">Pedobacter kyonggii</name>
    <dbReference type="NCBI Taxonomy" id="1926871"/>
    <lineage>
        <taxon>Bacteria</taxon>
        <taxon>Pseudomonadati</taxon>
        <taxon>Bacteroidota</taxon>
        <taxon>Sphingobacteriia</taxon>
        <taxon>Sphingobacteriales</taxon>
        <taxon>Sphingobacteriaceae</taxon>
        <taxon>Pedobacter</taxon>
    </lineage>
</organism>
<gene>
    <name evidence="2" type="ORF">EYS08_08225</name>
</gene>
<dbReference type="Gene3D" id="2.40.160.130">
    <property type="entry name" value="Capsule assembly protein Wzi"/>
    <property type="match status" value="1"/>
</dbReference>
<name>A0A4Q9HER6_9SPHI</name>
<dbReference type="InterPro" id="IPR026950">
    <property type="entry name" value="Caps_assemb_Wzi"/>
</dbReference>
<dbReference type="RefSeq" id="WP_131029562.1">
    <property type="nucleotide sequence ID" value="NZ_SIXF01000005.1"/>
</dbReference>
<dbReference type="AlphaFoldDB" id="A0A4Q9HER6"/>
<feature type="signal peptide" evidence="1">
    <location>
        <begin position="1"/>
        <end position="21"/>
    </location>
</feature>
<sequence>MNKSILFLAIMLLSVGMKSFAQTLPVGLLDGTEDNLRRQQLLGNDSSRSSFMIRPLNISDRNNFLLDRDQNIYLDGFRKKIYSAHNDTYAVYLLPVTWQQQINTHHPYGWNDGSMIQARGYQTQISAGVYAKIGPLSIQLRPEYVYAENKDFRQMKDAGNGEAFLQKYAQLVNRIDNPERFGNGSYSKLDWGQSSIRLTFDPVSIGLSNENLWWGPGVRNSLLISNTASGFKHISLNTSRPINTPIGSFETQIVAGVLKSSRITIDNALFTAKPNNWRYLSGIAFTYQPKWIPNLFLGFDRSFIVYRNDMGNSFGDYFPLFSSVEKVSIADGPNNEDSRKRDQYASFFARWAMPESHGEVYFQYGRNDHPYDIRDALQEPEHSRAYIAGFRKLVPLKRSDEFIQVGIEVTQMEGARTGVGREQPVWYAHHQVRDGYTNMGQVLGAGIGPGSNLQSLDVSWVKGLKRIGIQIERLVNNNDLYYAAITTDPRRKWIDLSLSGKFDWTYKHFILNSQLSYIRSHNYQYTAKDIVYTAKDFWNWDKQDVNNLHLKVGLMYRW</sequence>
<evidence type="ECO:0008006" key="4">
    <source>
        <dbReference type="Google" id="ProtNLM"/>
    </source>
</evidence>
<accession>A0A4Q9HER6</accession>
<evidence type="ECO:0000256" key="1">
    <source>
        <dbReference type="SAM" id="SignalP"/>
    </source>
</evidence>
<comment type="caution">
    <text evidence="2">The sequence shown here is derived from an EMBL/GenBank/DDBJ whole genome shotgun (WGS) entry which is preliminary data.</text>
</comment>
<protein>
    <recommendedName>
        <fullName evidence="4">Capsule assembly Wzi family protein</fullName>
    </recommendedName>
</protein>
<keyword evidence="3" id="KW-1185">Reference proteome</keyword>
<evidence type="ECO:0000313" key="3">
    <source>
        <dbReference type="Proteomes" id="UP000291819"/>
    </source>
</evidence>
<proteinExistence type="predicted"/>
<feature type="chain" id="PRO_5020816276" description="Capsule assembly Wzi family protein" evidence="1">
    <location>
        <begin position="22"/>
        <end position="558"/>
    </location>
</feature>